<name>A0ACC2JSS0_9PEZI</name>
<organism evidence="1 2">
    <name type="scientific">Lasiodiplodia mahajangana</name>
    <dbReference type="NCBI Taxonomy" id="1108764"/>
    <lineage>
        <taxon>Eukaryota</taxon>
        <taxon>Fungi</taxon>
        <taxon>Dikarya</taxon>
        <taxon>Ascomycota</taxon>
        <taxon>Pezizomycotina</taxon>
        <taxon>Dothideomycetes</taxon>
        <taxon>Dothideomycetes incertae sedis</taxon>
        <taxon>Botryosphaeriales</taxon>
        <taxon>Botryosphaeriaceae</taxon>
        <taxon>Lasiodiplodia</taxon>
    </lineage>
</organism>
<reference evidence="1" key="1">
    <citation type="submission" date="2022-12" db="EMBL/GenBank/DDBJ databases">
        <title>Genome Sequence of Lasiodiplodia mahajangana.</title>
        <authorList>
            <person name="Buettner E."/>
        </authorList>
    </citation>
    <scope>NUCLEOTIDE SEQUENCE</scope>
    <source>
        <strain evidence="1">VT137</strain>
    </source>
</reference>
<sequence length="116" mass="13172">MSAPSLEVLGNGNQSDTNETAGRENVLVDLGIILLRISVKSDDELDLEQVPSSLNERRKFMCTHSGGNRMGRHYGQIIRDCAWFFEGDEVVADEEFRDKFFLKIIQPLKQLENSIK</sequence>
<protein>
    <submittedName>
        <fullName evidence="1">Uncharacterized protein</fullName>
    </submittedName>
</protein>
<evidence type="ECO:0000313" key="2">
    <source>
        <dbReference type="Proteomes" id="UP001153332"/>
    </source>
</evidence>
<keyword evidence="2" id="KW-1185">Reference proteome</keyword>
<comment type="caution">
    <text evidence="1">The sequence shown here is derived from an EMBL/GenBank/DDBJ whole genome shotgun (WGS) entry which is preliminary data.</text>
</comment>
<accession>A0ACC2JSS0</accession>
<gene>
    <name evidence="1" type="ORF">O1611_g3235</name>
</gene>
<evidence type="ECO:0000313" key="1">
    <source>
        <dbReference type="EMBL" id="KAJ8130397.1"/>
    </source>
</evidence>
<proteinExistence type="predicted"/>
<dbReference type="Proteomes" id="UP001153332">
    <property type="component" value="Unassembled WGS sequence"/>
</dbReference>
<dbReference type="EMBL" id="JAPUUL010000509">
    <property type="protein sequence ID" value="KAJ8130397.1"/>
    <property type="molecule type" value="Genomic_DNA"/>
</dbReference>